<dbReference type="InterPro" id="IPR051449">
    <property type="entry name" value="ABC-2_transporter_component"/>
</dbReference>
<dbReference type="PROSITE" id="PS51012">
    <property type="entry name" value="ABC_TM2"/>
    <property type="match status" value="1"/>
</dbReference>
<name>A0ABT3TFB9_9GAMM</name>
<feature type="transmembrane region" description="Helical" evidence="8">
    <location>
        <begin position="172"/>
        <end position="198"/>
    </location>
</feature>
<dbReference type="RefSeq" id="WP_279245024.1">
    <property type="nucleotide sequence ID" value="NZ_SHNN01000002.1"/>
</dbReference>
<feature type="transmembrane region" description="Helical" evidence="8">
    <location>
        <begin position="285"/>
        <end position="303"/>
    </location>
</feature>
<dbReference type="Proteomes" id="UP001143362">
    <property type="component" value="Unassembled WGS sequence"/>
</dbReference>
<dbReference type="EMBL" id="SHNN01000002">
    <property type="protein sequence ID" value="MCX2981011.1"/>
    <property type="molecule type" value="Genomic_DNA"/>
</dbReference>
<evidence type="ECO:0000256" key="6">
    <source>
        <dbReference type="ARBA" id="ARBA00022989"/>
    </source>
</evidence>
<keyword evidence="7 8" id="KW-0472">Membrane</keyword>
<dbReference type="InterPro" id="IPR013525">
    <property type="entry name" value="ABC2_TM"/>
</dbReference>
<keyword evidence="11" id="KW-1185">Reference proteome</keyword>
<proteinExistence type="inferred from homology"/>
<keyword evidence="3" id="KW-0813">Transport</keyword>
<keyword evidence="5 8" id="KW-0812">Transmembrane</keyword>
<keyword evidence="6 8" id="KW-1133">Transmembrane helix</keyword>
<accession>A0ABT3TFB9</accession>
<dbReference type="PANTHER" id="PTHR30294:SF44">
    <property type="entry name" value="MULTIDRUG ABC TRANSPORTER PERMEASE YBHR-RELATED"/>
    <property type="match status" value="1"/>
</dbReference>
<feature type="transmembrane region" description="Helical" evidence="8">
    <location>
        <begin position="346"/>
        <end position="364"/>
    </location>
</feature>
<evidence type="ECO:0000256" key="1">
    <source>
        <dbReference type="ARBA" id="ARBA00004651"/>
    </source>
</evidence>
<evidence type="ECO:0000256" key="5">
    <source>
        <dbReference type="ARBA" id="ARBA00022692"/>
    </source>
</evidence>
<evidence type="ECO:0000256" key="4">
    <source>
        <dbReference type="ARBA" id="ARBA00022475"/>
    </source>
</evidence>
<comment type="caution">
    <text evidence="10">The sequence shown here is derived from an EMBL/GenBank/DDBJ whole genome shotgun (WGS) entry which is preliminary data.</text>
</comment>
<dbReference type="Gene3D" id="3.40.1710.10">
    <property type="entry name" value="abc type-2 transporter like domain"/>
    <property type="match status" value="1"/>
</dbReference>
<feature type="domain" description="ABC transmembrane type-2" evidence="9">
    <location>
        <begin position="128"/>
        <end position="367"/>
    </location>
</feature>
<comment type="similarity">
    <text evidence="2">Belongs to the ABC-2 integral membrane protein family.</text>
</comment>
<dbReference type="InterPro" id="IPR047817">
    <property type="entry name" value="ABC2_TM_bact-type"/>
</dbReference>
<evidence type="ECO:0000256" key="7">
    <source>
        <dbReference type="ARBA" id="ARBA00023136"/>
    </source>
</evidence>
<feature type="transmembrane region" description="Helical" evidence="8">
    <location>
        <begin position="255"/>
        <end position="278"/>
    </location>
</feature>
<evidence type="ECO:0000259" key="9">
    <source>
        <dbReference type="PROSITE" id="PS51012"/>
    </source>
</evidence>
<evidence type="ECO:0000313" key="10">
    <source>
        <dbReference type="EMBL" id="MCX2981011.1"/>
    </source>
</evidence>
<feature type="transmembrane region" description="Helical" evidence="8">
    <location>
        <begin position="219"/>
        <end position="243"/>
    </location>
</feature>
<gene>
    <name evidence="10" type="ORF">EYC98_09055</name>
</gene>
<dbReference type="Pfam" id="PF12698">
    <property type="entry name" value="ABC2_membrane_3"/>
    <property type="match status" value="1"/>
</dbReference>
<evidence type="ECO:0000256" key="8">
    <source>
        <dbReference type="SAM" id="Phobius"/>
    </source>
</evidence>
<keyword evidence="4" id="KW-1003">Cell membrane</keyword>
<evidence type="ECO:0000256" key="2">
    <source>
        <dbReference type="ARBA" id="ARBA00007783"/>
    </source>
</evidence>
<comment type="subcellular location">
    <subcellularLocation>
        <location evidence="1">Cell membrane</location>
        <topology evidence="1">Multi-pass membrane protein</topology>
    </subcellularLocation>
</comment>
<evidence type="ECO:0000313" key="11">
    <source>
        <dbReference type="Proteomes" id="UP001143362"/>
    </source>
</evidence>
<evidence type="ECO:0000256" key="3">
    <source>
        <dbReference type="ARBA" id="ARBA00022448"/>
    </source>
</evidence>
<sequence>MLSQLYHSVIKEFLTFFRDPGTRGVLLAAPLMQVLVFSFAASMEVRNVDIALINEDSGRWSQEFIARLRSAEFVGAVETVPTMQSFSNAVDRQRYLVGVRFPADFSRRIERGQSASVQLTLDGRRANAGQIASAYIGTIAAQMNVDIRSNQPQTRLAPGVELRHWFNPNLEFFWFIVPALAASMVLITPLMMTALSIAREREMGTFDQLLVSPVTPGQIILGKTLPAVFAGFFSGSLITLLAVYAFKIPFVGNVGLMYCGMLCFVLAVTGIGLTVSAVTNTQQQAMLGVFFCMIPLITTSGFVTPVENMPAGLQVFAEINPLKHYIIIVQGCFLKDYGWREIATNSWPLVVIATVMLTSATMILRSRLN</sequence>
<protein>
    <submittedName>
        <fullName evidence="10">ABC transporter permease</fullName>
    </submittedName>
</protein>
<dbReference type="PANTHER" id="PTHR30294">
    <property type="entry name" value="MEMBRANE COMPONENT OF ABC TRANSPORTER YHHJ-RELATED"/>
    <property type="match status" value="1"/>
</dbReference>
<organism evidence="10 11">
    <name type="scientific">Candidatus Litorirhabdus singularis</name>
    <dbReference type="NCBI Taxonomy" id="2518993"/>
    <lineage>
        <taxon>Bacteria</taxon>
        <taxon>Pseudomonadati</taxon>
        <taxon>Pseudomonadota</taxon>
        <taxon>Gammaproteobacteria</taxon>
        <taxon>Cellvibrionales</taxon>
        <taxon>Halieaceae</taxon>
        <taxon>Candidatus Litorirhabdus</taxon>
    </lineage>
</organism>
<reference evidence="10" key="1">
    <citation type="submission" date="2019-02" db="EMBL/GenBank/DDBJ databases">
        <authorList>
            <person name="Li S.-H."/>
        </authorList>
    </citation>
    <scope>NUCLEOTIDE SEQUENCE</scope>
    <source>
        <strain evidence="10">IMCC14734</strain>
    </source>
</reference>